<keyword evidence="2" id="KW-0378">Hydrolase</keyword>
<dbReference type="EMBL" id="DVNA01000133">
    <property type="protein sequence ID" value="HIU55321.1"/>
    <property type="molecule type" value="Genomic_DNA"/>
</dbReference>
<dbReference type="GO" id="GO:0000175">
    <property type="term" value="F:3'-5'-RNA exonuclease activity"/>
    <property type="evidence" value="ECO:0007669"/>
    <property type="project" value="TreeGrafter"/>
</dbReference>
<dbReference type="GO" id="GO:0004519">
    <property type="term" value="F:endonuclease activity"/>
    <property type="evidence" value="ECO:0007669"/>
    <property type="project" value="UniProtKB-KW"/>
</dbReference>
<dbReference type="CDD" id="cd09083">
    <property type="entry name" value="EEP-1"/>
    <property type="match status" value="1"/>
</dbReference>
<reference evidence="2" key="1">
    <citation type="submission" date="2020-10" db="EMBL/GenBank/DDBJ databases">
        <authorList>
            <person name="Gilroy R."/>
        </authorList>
    </citation>
    <scope>NUCLEOTIDE SEQUENCE</scope>
    <source>
        <strain evidence="2">CHK158-818</strain>
    </source>
</reference>
<dbReference type="InterPro" id="IPR050410">
    <property type="entry name" value="CCR4/nocturin_mRNA_transcr"/>
</dbReference>
<dbReference type="Gene3D" id="3.60.10.10">
    <property type="entry name" value="Endonuclease/exonuclease/phosphatase"/>
    <property type="match status" value="1"/>
</dbReference>
<gene>
    <name evidence="2" type="ORF">IAB03_05890</name>
</gene>
<dbReference type="SUPFAM" id="SSF56219">
    <property type="entry name" value="DNase I-like"/>
    <property type="match status" value="1"/>
</dbReference>
<dbReference type="AlphaFoldDB" id="A0A9D1M7V8"/>
<sequence>MKKIILTFIVVLCTGLGIEAQQLNVATYNLRNANRGDSTNGNGWGQRYPVIADLVQFHDFDIFGTQECKHHQLEDLTQAMPQYAYIGIGRDDGKQAGEYSAIFYKKDKFKVLDHGDFWLSTDTSRPNKGWDAALPRICTWGIFKEKKSGFTFMFFNLHMDHVGVEARKESAKLILAKIKETGGKLPVILTGDFNVDQTNESYLLLHDSGILRDSYEAAQFRYATNGTFNSFNPNLKTDSRIDHVFISKQFTVKKYGVLTDTYRSEVSESQKEIKSGNFPKEVSLHKYQARTPSDHFPVMVVLTYKK</sequence>
<keyword evidence="2" id="KW-0540">Nuclease</keyword>
<dbReference type="PANTHER" id="PTHR12121">
    <property type="entry name" value="CARBON CATABOLITE REPRESSOR PROTEIN 4"/>
    <property type="match status" value="1"/>
</dbReference>
<accession>A0A9D1M7V8</accession>
<reference evidence="2" key="2">
    <citation type="journal article" date="2021" name="PeerJ">
        <title>Extensive microbial diversity within the chicken gut microbiome revealed by metagenomics and culture.</title>
        <authorList>
            <person name="Gilroy R."/>
            <person name="Ravi A."/>
            <person name="Getino M."/>
            <person name="Pursley I."/>
            <person name="Horton D.L."/>
            <person name="Alikhan N.F."/>
            <person name="Baker D."/>
            <person name="Gharbi K."/>
            <person name="Hall N."/>
            <person name="Watson M."/>
            <person name="Adriaenssens E.M."/>
            <person name="Foster-Nyarko E."/>
            <person name="Jarju S."/>
            <person name="Secka A."/>
            <person name="Antonio M."/>
            <person name="Oren A."/>
            <person name="Chaudhuri R.R."/>
            <person name="La Ragione R."/>
            <person name="Hildebrand F."/>
            <person name="Pallen M.J."/>
        </authorList>
    </citation>
    <scope>NUCLEOTIDE SEQUENCE</scope>
    <source>
        <strain evidence="2">CHK158-818</strain>
    </source>
</reference>
<dbReference type="InterPro" id="IPR036691">
    <property type="entry name" value="Endo/exonu/phosph_ase_sf"/>
</dbReference>
<evidence type="ECO:0000259" key="1">
    <source>
        <dbReference type="Pfam" id="PF03372"/>
    </source>
</evidence>
<dbReference type="Pfam" id="PF03372">
    <property type="entry name" value="Exo_endo_phos"/>
    <property type="match status" value="1"/>
</dbReference>
<keyword evidence="2" id="KW-0255">Endonuclease</keyword>
<proteinExistence type="predicted"/>
<dbReference type="Proteomes" id="UP000824112">
    <property type="component" value="Unassembled WGS sequence"/>
</dbReference>
<comment type="caution">
    <text evidence="2">The sequence shown here is derived from an EMBL/GenBank/DDBJ whole genome shotgun (WGS) entry which is preliminary data.</text>
</comment>
<dbReference type="PANTHER" id="PTHR12121:SF36">
    <property type="entry name" value="ENDONUCLEASE_EXONUCLEASE_PHOSPHATASE DOMAIN-CONTAINING PROTEIN"/>
    <property type="match status" value="1"/>
</dbReference>
<name>A0A9D1M7V8_9BACT</name>
<organism evidence="2 3">
    <name type="scientific">Candidatus Gallibacteroides avistercoris</name>
    <dbReference type="NCBI Taxonomy" id="2840833"/>
    <lineage>
        <taxon>Bacteria</taxon>
        <taxon>Pseudomonadati</taxon>
        <taxon>Bacteroidota</taxon>
        <taxon>Bacteroidia</taxon>
        <taxon>Bacteroidales</taxon>
        <taxon>Bacteroidaceae</taxon>
        <taxon>Bacteroidaceae incertae sedis</taxon>
        <taxon>Candidatus Gallibacteroides</taxon>
    </lineage>
</organism>
<protein>
    <submittedName>
        <fullName evidence="2">Endonuclease/exonuclease/phosphatase family protein</fullName>
    </submittedName>
</protein>
<evidence type="ECO:0000313" key="2">
    <source>
        <dbReference type="EMBL" id="HIU55321.1"/>
    </source>
</evidence>
<evidence type="ECO:0000313" key="3">
    <source>
        <dbReference type="Proteomes" id="UP000824112"/>
    </source>
</evidence>
<dbReference type="InterPro" id="IPR005135">
    <property type="entry name" value="Endo/exonuclease/phosphatase"/>
</dbReference>
<feature type="domain" description="Endonuclease/exonuclease/phosphatase" evidence="1">
    <location>
        <begin position="26"/>
        <end position="295"/>
    </location>
</feature>